<keyword evidence="1" id="KW-0732">Signal</keyword>
<keyword evidence="7" id="KW-1185">Reference proteome</keyword>
<feature type="domain" description="Galactose oxidase-like Early set" evidence="4">
    <location>
        <begin position="223"/>
        <end position="307"/>
    </location>
</feature>
<dbReference type="InterPro" id="IPR009880">
    <property type="entry name" value="Glyoxal_oxidase_N"/>
</dbReference>
<dbReference type="InterPro" id="IPR013783">
    <property type="entry name" value="Ig-like_fold"/>
</dbReference>
<evidence type="ECO:0000313" key="7">
    <source>
        <dbReference type="Proteomes" id="UP000006727"/>
    </source>
</evidence>
<gene>
    <name evidence="5" type="ORF">PHYPA_008856</name>
</gene>
<dbReference type="PANTHER" id="PTHR32208">
    <property type="entry name" value="SECRETED PROTEIN-RELATED"/>
    <property type="match status" value="1"/>
</dbReference>
<dbReference type="InterPro" id="IPR037293">
    <property type="entry name" value="Gal_Oxidase_central_sf"/>
</dbReference>
<dbReference type="STRING" id="3218.A0A2K1KFC9"/>
<feature type="domain" description="Glyoxal oxidase N-terminal" evidence="3">
    <location>
        <begin position="1"/>
        <end position="153"/>
    </location>
</feature>
<evidence type="ECO:0000313" key="6">
    <source>
        <dbReference type="EnsemblPlants" id="Pp3c6_12210V3.1"/>
    </source>
</evidence>
<dbReference type="EnsemblPlants" id="Pp3c6_12210V3.1">
    <property type="protein sequence ID" value="Pp3c6_12210V3.1"/>
    <property type="gene ID" value="Pp3c6_12210"/>
</dbReference>
<dbReference type="SUPFAM" id="SSF50965">
    <property type="entry name" value="Galactose oxidase, central domain"/>
    <property type="match status" value="1"/>
</dbReference>
<dbReference type="AlphaFoldDB" id="A0A2K1KFC9"/>
<dbReference type="Pfam" id="PF09118">
    <property type="entry name" value="GO-like_E_set"/>
    <property type="match status" value="1"/>
</dbReference>
<evidence type="ECO:0000259" key="4">
    <source>
        <dbReference type="Pfam" id="PF09118"/>
    </source>
</evidence>
<dbReference type="Gene3D" id="2.130.10.80">
    <property type="entry name" value="Galactose oxidase/kelch, beta-propeller"/>
    <property type="match status" value="1"/>
</dbReference>
<reference evidence="6" key="3">
    <citation type="submission" date="2020-12" db="UniProtKB">
        <authorList>
            <consortium name="EnsemblPlants"/>
        </authorList>
    </citation>
    <scope>IDENTIFICATION</scope>
</reference>
<feature type="compositionally biased region" description="Pro residues" evidence="2">
    <location>
        <begin position="195"/>
        <end position="213"/>
    </location>
</feature>
<dbReference type="InterPro" id="IPR011043">
    <property type="entry name" value="Gal_Oxase/kelch_b-propeller"/>
</dbReference>
<feature type="region of interest" description="Disordered" evidence="2">
    <location>
        <begin position="191"/>
        <end position="214"/>
    </location>
</feature>
<dbReference type="InterPro" id="IPR014756">
    <property type="entry name" value="Ig_E-set"/>
</dbReference>
<evidence type="ECO:0000313" key="5">
    <source>
        <dbReference type="EMBL" id="PNR52482.1"/>
    </source>
</evidence>
<evidence type="ECO:0000256" key="1">
    <source>
        <dbReference type="ARBA" id="ARBA00022729"/>
    </source>
</evidence>
<name>A0A2K1KFC9_PHYPA</name>
<dbReference type="Proteomes" id="UP000006727">
    <property type="component" value="Chromosome 6"/>
</dbReference>
<sequence length="308" mass="33938">MLPLVYNDNFKKVEILVCGGAATGSIGKKEAQMECSTSCGKLDVLRKNSTWVMETMPMPRCTGDMVLLPDLNVMIINGVKRVLYEPRKITGNRFTVLNPTQSPPVYHSTANLLTHGSIIVAGSNTHPYTSFKPMKSNVDFPTELSVIAFMPPYAENEPNSGRRPVIMSVNATNVKSGAAVEVVFWDYPSDESSKAPPPSTVPSPLTAPSPLSPPLMRAESNPDSFVLTMTSSLWSTHSFSHGQRVVTLNPLNITTQPERRMENGRWVNVRTVQLRISSHSAILPRTYYMLCVVKNGNPSSSCAWIRVR</sequence>
<dbReference type="PaxDb" id="3218-PP1S113_215V6.2"/>
<proteinExistence type="predicted"/>
<organism evidence="5">
    <name type="scientific">Physcomitrium patens</name>
    <name type="common">Spreading-leaved earth moss</name>
    <name type="synonym">Physcomitrella patens</name>
    <dbReference type="NCBI Taxonomy" id="3218"/>
    <lineage>
        <taxon>Eukaryota</taxon>
        <taxon>Viridiplantae</taxon>
        <taxon>Streptophyta</taxon>
        <taxon>Embryophyta</taxon>
        <taxon>Bryophyta</taxon>
        <taxon>Bryophytina</taxon>
        <taxon>Bryopsida</taxon>
        <taxon>Funariidae</taxon>
        <taxon>Funariales</taxon>
        <taxon>Funariaceae</taxon>
        <taxon>Physcomitrium</taxon>
    </lineage>
</organism>
<accession>A0A2K1KFC9</accession>
<dbReference type="Pfam" id="PF07250">
    <property type="entry name" value="Glyoxal_oxid_N"/>
    <property type="match status" value="1"/>
</dbReference>
<dbReference type="SUPFAM" id="SSF81296">
    <property type="entry name" value="E set domains"/>
    <property type="match status" value="1"/>
</dbReference>
<dbReference type="InterPro" id="IPR015202">
    <property type="entry name" value="GO-like_E_set"/>
</dbReference>
<reference evidence="5 7" key="1">
    <citation type="journal article" date="2008" name="Science">
        <title>The Physcomitrella genome reveals evolutionary insights into the conquest of land by plants.</title>
        <authorList>
            <person name="Rensing S."/>
            <person name="Lang D."/>
            <person name="Zimmer A."/>
            <person name="Terry A."/>
            <person name="Salamov A."/>
            <person name="Shapiro H."/>
            <person name="Nishiyama T."/>
            <person name="Perroud P.-F."/>
            <person name="Lindquist E."/>
            <person name="Kamisugi Y."/>
            <person name="Tanahashi T."/>
            <person name="Sakakibara K."/>
            <person name="Fujita T."/>
            <person name="Oishi K."/>
            <person name="Shin-I T."/>
            <person name="Kuroki Y."/>
            <person name="Toyoda A."/>
            <person name="Suzuki Y."/>
            <person name="Hashimoto A."/>
            <person name="Yamaguchi K."/>
            <person name="Sugano A."/>
            <person name="Kohara Y."/>
            <person name="Fujiyama A."/>
            <person name="Anterola A."/>
            <person name="Aoki S."/>
            <person name="Ashton N."/>
            <person name="Barbazuk W.B."/>
            <person name="Barker E."/>
            <person name="Bennetzen J."/>
            <person name="Bezanilla M."/>
            <person name="Blankenship R."/>
            <person name="Cho S.H."/>
            <person name="Dutcher S."/>
            <person name="Estelle M."/>
            <person name="Fawcett J.A."/>
            <person name="Gundlach H."/>
            <person name="Hanada K."/>
            <person name="Heyl A."/>
            <person name="Hicks K.A."/>
            <person name="Hugh J."/>
            <person name="Lohr M."/>
            <person name="Mayer K."/>
            <person name="Melkozernov A."/>
            <person name="Murata T."/>
            <person name="Nelson D."/>
            <person name="Pils B."/>
            <person name="Prigge M."/>
            <person name="Reiss B."/>
            <person name="Renner T."/>
            <person name="Rombauts S."/>
            <person name="Rushton P."/>
            <person name="Sanderfoot A."/>
            <person name="Schween G."/>
            <person name="Shiu S.-H."/>
            <person name="Stueber K."/>
            <person name="Theodoulou F.L."/>
            <person name="Tu H."/>
            <person name="Van de Peer Y."/>
            <person name="Verrier P.J."/>
            <person name="Waters E."/>
            <person name="Wood A."/>
            <person name="Yang L."/>
            <person name="Cove D."/>
            <person name="Cuming A."/>
            <person name="Hasebe M."/>
            <person name="Lucas S."/>
            <person name="Mishler D.B."/>
            <person name="Reski R."/>
            <person name="Grigoriev I."/>
            <person name="Quatrano R.S."/>
            <person name="Boore J.L."/>
        </authorList>
    </citation>
    <scope>NUCLEOTIDE SEQUENCE [LARGE SCALE GENOMIC DNA]</scope>
    <source>
        <strain evidence="6 7">cv. Gransden 2004</strain>
    </source>
</reference>
<dbReference type="InParanoid" id="A0A2K1KFC9"/>
<reference evidence="5 7" key="2">
    <citation type="journal article" date="2018" name="Plant J.">
        <title>The Physcomitrella patens chromosome-scale assembly reveals moss genome structure and evolution.</title>
        <authorList>
            <person name="Lang D."/>
            <person name="Ullrich K.K."/>
            <person name="Murat F."/>
            <person name="Fuchs J."/>
            <person name="Jenkins J."/>
            <person name="Haas F.B."/>
            <person name="Piednoel M."/>
            <person name="Gundlach H."/>
            <person name="Van Bel M."/>
            <person name="Meyberg R."/>
            <person name="Vives C."/>
            <person name="Morata J."/>
            <person name="Symeonidi A."/>
            <person name="Hiss M."/>
            <person name="Muchero W."/>
            <person name="Kamisugi Y."/>
            <person name="Saleh O."/>
            <person name="Blanc G."/>
            <person name="Decker E.L."/>
            <person name="van Gessel N."/>
            <person name="Grimwood J."/>
            <person name="Hayes R.D."/>
            <person name="Graham S.W."/>
            <person name="Gunter L.E."/>
            <person name="McDaniel S.F."/>
            <person name="Hoernstein S.N.W."/>
            <person name="Larsson A."/>
            <person name="Li F.W."/>
            <person name="Perroud P.F."/>
            <person name="Phillips J."/>
            <person name="Ranjan P."/>
            <person name="Rokshar D.S."/>
            <person name="Rothfels C.J."/>
            <person name="Schneider L."/>
            <person name="Shu S."/>
            <person name="Stevenson D.W."/>
            <person name="Thummler F."/>
            <person name="Tillich M."/>
            <person name="Villarreal Aguilar J.C."/>
            <person name="Widiez T."/>
            <person name="Wong G.K."/>
            <person name="Wymore A."/>
            <person name="Zhang Y."/>
            <person name="Zimmer A.D."/>
            <person name="Quatrano R.S."/>
            <person name="Mayer K.F.X."/>
            <person name="Goodstein D."/>
            <person name="Casacuberta J.M."/>
            <person name="Vandepoele K."/>
            <person name="Reski R."/>
            <person name="Cuming A.C."/>
            <person name="Tuskan G.A."/>
            <person name="Maumus F."/>
            <person name="Salse J."/>
            <person name="Schmutz J."/>
            <person name="Rensing S.A."/>
        </authorList>
    </citation>
    <scope>NUCLEOTIDE SEQUENCE [LARGE SCALE GENOMIC DNA]</scope>
    <source>
        <strain evidence="6 7">cv. Gransden 2004</strain>
    </source>
</reference>
<evidence type="ECO:0000259" key="3">
    <source>
        <dbReference type="Pfam" id="PF07250"/>
    </source>
</evidence>
<dbReference type="EMBL" id="ABEU02000006">
    <property type="protein sequence ID" value="PNR52482.1"/>
    <property type="molecule type" value="Genomic_DNA"/>
</dbReference>
<evidence type="ECO:0000256" key="2">
    <source>
        <dbReference type="SAM" id="MobiDB-lite"/>
    </source>
</evidence>
<dbReference type="PANTHER" id="PTHR32208:SF98">
    <property type="entry name" value="GLYOXAL OXIDASE N-TERMINAL DOMAIN-CONTAINING PROTEIN"/>
    <property type="match status" value="1"/>
</dbReference>
<dbReference type="Gramene" id="Pp3c6_12210V3.1">
    <property type="protein sequence ID" value="Pp3c6_12210V3.1"/>
    <property type="gene ID" value="Pp3c6_12210"/>
</dbReference>
<dbReference type="Gene3D" id="2.60.40.10">
    <property type="entry name" value="Immunoglobulins"/>
    <property type="match status" value="1"/>
</dbReference>
<protein>
    <submittedName>
        <fullName evidence="5 6">Uncharacterized protein</fullName>
    </submittedName>
</protein>